<accession>A0ABU6ZIJ9</accession>
<comment type="caution">
    <text evidence="1">The sequence shown here is derived from an EMBL/GenBank/DDBJ whole genome shotgun (WGS) entry which is preliminary data.</text>
</comment>
<keyword evidence="2" id="KW-1185">Reference proteome</keyword>
<evidence type="ECO:0000313" key="2">
    <source>
        <dbReference type="Proteomes" id="UP001341840"/>
    </source>
</evidence>
<dbReference type="EMBL" id="JASCZI010272345">
    <property type="protein sequence ID" value="MED6221793.1"/>
    <property type="molecule type" value="Genomic_DNA"/>
</dbReference>
<sequence>MPPQTDAQHFMDFLVEVGRIPASPLVAATLVRIAEPPPKIEAAMGHSDAAYRGEADYLKKSTGLPFLCEWRLPAALVQQSSASITGCGTWSIKVTHVRCGTDSCLA</sequence>
<dbReference type="Proteomes" id="UP001341840">
    <property type="component" value="Unassembled WGS sequence"/>
</dbReference>
<reference evidence="1 2" key="1">
    <citation type="journal article" date="2023" name="Plants (Basel)">
        <title>Bridging the Gap: Combining Genomics and Transcriptomics Approaches to Understand Stylosanthes scabra, an Orphan Legume from the Brazilian Caatinga.</title>
        <authorList>
            <person name="Ferreira-Neto J.R.C."/>
            <person name="da Silva M.D."/>
            <person name="Binneck E."/>
            <person name="de Melo N.F."/>
            <person name="da Silva R.H."/>
            <person name="de Melo A.L.T.M."/>
            <person name="Pandolfi V."/>
            <person name="Bustamante F.O."/>
            <person name="Brasileiro-Vidal A.C."/>
            <person name="Benko-Iseppon A.M."/>
        </authorList>
    </citation>
    <scope>NUCLEOTIDE SEQUENCE [LARGE SCALE GENOMIC DNA]</scope>
    <source>
        <tissue evidence="1">Leaves</tissue>
    </source>
</reference>
<organism evidence="1 2">
    <name type="scientific">Stylosanthes scabra</name>
    <dbReference type="NCBI Taxonomy" id="79078"/>
    <lineage>
        <taxon>Eukaryota</taxon>
        <taxon>Viridiplantae</taxon>
        <taxon>Streptophyta</taxon>
        <taxon>Embryophyta</taxon>
        <taxon>Tracheophyta</taxon>
        <taxon>Spermatophyta</taxon>
        <taxon>Magnoliopsida</taxon>
        <taxon>eudicotyledons</taxon>
        <taxon>Gunneridae</taxon>
        <taxon>Pentapetalae</taxon>
        <taxon>rosids</taxon>
        <taxon>fabids</taxon>
        <taxon>Fabales</taxon>
        <taxon>Fabaceae</taxon>
        <taxon>Papilionoideae</taxon>
        <taxon>50 kb inversion clade</taxon>
        <taxon>dalbergioids sensu lato</taxon>
        <taxon>Dalbergieae</taxon>
        <taxon>Pterocarpus clade</taxon>
        <taxon>Stylosanthes</taxon>
    </lineage>
</organism>
<proteinExistence type="predicted"/>
<protein>
    <submittedName>
        <fullName evidence="1">Uncharacterized protein</fullName>
    </submittedName>
</protein>
<gene>
    <name evidence="1" type="ORF">PIB30_058153</name>
</gene>
<evidence type="ECO:0000313" key="1">
    <source>
        <dbReference type="EMBL" id="MED6221793.1"/>
    </source>
</evidence>
<name>A0ABU6ZIJ9_9FABA</name>